<accession>A0AAQ3LBK9</accession>
<feature type="domain" description="Bvu-2165-like IHF-HU-like DNA-binding" evidence="2">
    <location>
        <begin position="3"/>
        <end position="115"/>
    </location>
</feature>
<dbReference type="Proteomes" id="UP001304300">
    <property type="component" value="Chromosome"/>
</dbReference>
<evidence type="ECO:0000259" key="1">
    <source>
        <dbReference type="Pfam" id="PF14734"/>
    </source>
</evidence>
<evidence type="ECO:0000313" key="3">
    <source>
        <dbReference type="EMBL" id="WOO41347.1"/>
    </source>
</evidence>
<reference evidence="3 4" key="1">
    <citation type="submission" date="2023-10" db="EMBL/GenBank/DDBJ databases">
        <title>Rubellicoccus peritrichatus gen. nov., sp. nov., isolated from an algae of coral reef tank.</title>
        <authorList>
            <person name="Luo J."/>
        </authorList>
    </citation>
    <scope>NUCLEOTIDE SEQUENCE [LARGE SCALE GENOMIC DNA]</scope>
    <source>
        <strain evidence="3 4">CR14</strain>
    </source>
</reference>
<organism evidence="3 4">
    <name type="scientific">Rubellicoccus peritrichatus</name>
    <dbReference type="NCBI Taxonomy" id="3080537"/>
    <lineage>
        <taxon>Bacteria</taxon>
        <taxon>Pseudomonadati</taxon>
        <taxon>Verrucomicrobiota</taxon>
        <taxon>Opitutia</taxon>
        <taxon>Puniceicoccales</taxon>
        <taxon>Cerasicoccaceae</taxon>
        <taxon>Rubellicoccus</taxon>
    </lineage>
</organism>
<keyword evidence="4" id="KW-1185">Reference proteome</keyword>
<dbReference type="Pfam" id="PF14734">
    <property type="entry name" value="DUF4469"/>
    <property type="match status" value="1"/>
</dbReference>
<dbReference type="EMBL" id="CP136920">
    <property type="protein sequence ID" value="WOO41347.1"/>
    <property type="molecule type" value="Genomic_DNA"/>
</dbReference>
<keyword evidence="3" id="KW-0238">DNA-binding</keyword>
<dbReference type="Gene3D" id="2.70.50.70">
    <property type="match status" value="1"/>
</dbReference>
<protein>
    <submittedName>
        <fullName evidence="3">DNA-binding domain-containing protein</fullName>
    </submittedName>
</protein>
<dbReference type="Pfam" id="PF14848">
    <property type="entry name" value="HU-DNA_bdg"/>
    <property type="match status" value="1"/>
</dbReference>
<name>A0AAQ3LBK9_9BACT</name>
<dbReference type="InterPro" id="IPR027824">
    <property type="entry name" value="DUF4469"/>
</dbReference>
<evidence type="ECO:0000313" key="4">
    <source>
        <dbReference type="Proteomes" id="UP001304300"/>
    </source>
</evidence>
<dbReference type="InterPro" id="IPR049893">
    <property type="entry name" value="Bvu_2165-like_IHF-HU-DNA_bdg"/>
</dbReference>
<proteinExistence type="predicted"/>
<dbReference type="GO" id="GO:0003677">
    <property type="term" value="F:DNA binding"/>
    <property type="evidence" value="ECO:0007669"/>
    <property type="project" value="UniProtKB-KW"/>
</dbReference>
<dbReference type="RefSeq" id="WP_317833811.1">
    <property type="nucleotide sequence ID" value="NZ_CP136920.1"/>
</dbReference>
<gene>
    <name evidence="3" type="ORF">RZN69_22235</name>
</gene>
<feature type="domain" description="DUF4469" evidence="1">
    <location>
        <begin position="135"/>
        <end position="225"/>
    </location>
</feature>
<evidence type="ECO:0000259" key="2">
    <source>
        <dbReference type="Pfam" id="PF14848"/>
    </source>
</evidence>
<dbReference type="AlphaFoldDB" id="A0AAQ3LBK9"/>
<sequence length="237" mass="25939">MAIKYAIYNNPLTEDTSDFYAVTKTNASKDFDGVVRQMMIQGSTITEADVRAVLHEAIRAIQNLLVDGQRVNFGGLVQIWPGVTGKFNDQTDSYDEERHDLTLHAKVDRSLIDSVRQEAVLEKNETGVPSPKVLQFKNVNTGETNDTLTIGGIGQLIGARLGFNENQADEGVFFIDAATQAETKVTIMQKNVAKDLVFLIPDTLTAATTYDVEVRTRVAGGQTLRSDSLEVTLSTPA</sequence>